<dbReference type="GO" id="GO:0015031">
    <property type="term" value="P:protein transport"/>
    <property type="evidence" value="ECO:0007669"/>
    <property type="project" value="UniProtKB-KW"/>
</dbReference>
<keyword evidence="9" id="KW-1185">Reference proteome</keyword>
<dbReference type="EMBL" id="JAEHHL010000001">
    <property type="protein sequence ID" value="MBK0398240.1"/>
    <property type="molecule type" value="Genomic_DNA"/>
</dbReference>
<comment type="caution">
    <text evidence="8">The sequence shown here is derived from an EMBL/GenBank/DDBJ whole genome shotgun (WGS) entry which is preliminary data.</text>
</comment>
<protein>
    <submittedName>
        <fullName evidence="8">Biopolymer transporter ExbD</fullName>
    </submittedName>
</protein>
<evidence type="ECO:0000256" key="5">
    <source>
        <dbReference type="ARBA" id="ARBA00022989"/>
    </source>
</evidence>
<evidence type="ECO:0000313" key="8">
    <source>
        <dbReference type="EMBL" id="MBK0398240.1"/>
    </source>
</evidence>
<dbReference type="GO" id="GO:0022857">
    <property type="term" value="F:transmembrane transporter activity"/>
    <property type="evidence" value="ECO:0007669"/>
    <property type="project" value="InterPro"/>
</dbReference>
<dbReference type="PANTHER" id="PTHR30558">
    <property type="entry name" value="EXBD MEMBRANE COMPONENT OF PMF-DRIVEN MACROMOLECULE IMPORT SYSTEM"/>
    <property type="match status" value="1"/>
</dbReference>
<proteinExistence type="inferred from homology"/>
<keyword evidence="3" id="KW-1003">Cell membrane</keyword>
<dbReference type="GO" id="GO:0005886">
    <property type="term" value="C:plasma membrane"/>
    <property type="evidence" value="ECO:0007669"/>
    <property type="project" value="UniProtKB-SubCell"/>
</dbReference>
<comment type="subcellular location">
    <subcellularLocation>
        <location evidence="1">Cell membrane</location>
        <topology evidence="1">Single-pass membrane protein</topology>
    </subcellularLocation>
    <subcellularLocation>
        <location evidence="7">Cell membrane</location>
        <topology evidence="7">Single-pass type II membrane protein</topology>
    </subcellularLocation>
</comment>
<evidence type="ECO:0000256" key="6">
    <source>
        <dbReference type="ARBA" id="ARBA00023136"/>
    </source>
</evidence>
<dbReference type="Gene3D" id="3.30.420.270">
    <property type="match status" value="1"/>
</dbReference>
<reference evidence="8" key="1">
    <citation type="submission" date="2020-12" db="EMBL/GenBank/DDBJ databases">
        <title>Bacterial taxonomy.</title>
        <authorList>
            <person name="Pan X."/>
        </authorList>
    </citation>
    <scope>NUCLEOTIDE SEQUENCE</scope>
    <source>
        <strain evidence="8">M0105</strain>
    </source>
</reference>
<dbReference type="RefSeq" id="WP_200607116.1">
    <property type="nucleotide sequence ID" value="NZ_JAEHHL010000001.1"/>
</dbReference>
<name>A0A8J7SF49_9RHOB</name>
<evidence type="ECO:0000256" key="3">
    <source>
        <dbReference type="ARBA" id="ARBA00022475"/>
    </source>
</evidence>
<keyword evidence="6" id="KW-0472">Membrane</keyword>
<keyword evidence="4 7" id="KW-0812">Transmembrane</keyword>
<keyword evidence="7" id="KW-0653">Protein transport</keyword>
<sequence length="128" mass="13271">MATPSFGRPARRRRPSLTPMIDVVFLLLVFFMLAARFGIEQAIPVGAALAGGGEYRGAPRLVTVTPEGVRLNGRSVDLAALPEALRPLMPDNDALVVLRASGGADLQAVVGVLDALGAAGIGRVVLAE</sequence>
<keyword evidence="5" id="KW-1133">Transmembrane helix</keyword>
<dbReference type="InterPro" id="IPR003400">
    <property type="entry name" value="ExbD"/>
</dbReference>
<gene>
    <name evidence="8" type="ORF">H0I76_03480</name>
</gene>
<comment type="similarity">
    <text evidence="2 7">Belongs to the ExbD/TolR family.</text>
</comment>
<dbReference type="Proteomes" id="UP000655420">
    <property type="component" value="Unassembled WGS sequence"/>
</dbReference>
<evidence type="ECO:0000256" key="2">
    <source>
        <dbReference type="ARBA" id="ARBA00005811"/>
    </source>
</evidence>
<keyword evidence="7" id="KW-0813">Transport</keyword>
<evidence type="ECO:0000256" key="7">
    <source>
        <dbReference type="RuleBase" id="RU003879"/>
    </source>
</evidence>
<dbReference type="AlphaFoldDB" id="A0A8J7SF49"/>
<evidence type="ECO:0000313" key="9">
    <source>
        <dbReference type="Proteomes" id="UP000655420"/>
    </source>
</evidence>
<dbReference type="Pfam" id="PF02472">
    <property type="entry name" value="ExbD"/>
    <property type="match status" value="1"/>
</dbReference>
<organism evidence="8 9">
    <name type="scientific">Thermohalobaculum xanthum</name>
    <dbReference type="NCBI Taxonomy" id="2753746"/>
    <lineage>
        <taxon>Bacteria</taxon>
        <taxon>Pseudomonadati</taxon>
        <taxon>Pseudomonadota</taxon>
        <taxon>Alphaproteobacteria</taxon>
        <taxon>Rhodobacterales</taxon>
        <taxon>Paracoccaceae</taxon>
        <taxon>Thermohalobaculum</taxon>
    </lineage>
</organism>
<evidence type="ECO:0000256" key="1">
    <source>
        <dbReference type="ARBA" id="ARBA00004162"/>
    </source>
</evidence>
<accession>A0A8J7SF49</accession>
<evidence type="ECO:0000256" key="4">
    <source>
        <dbReference type="ARBA" id="ARBA00022692"/>
    </source>
</evidence>